<evidence type="ECO:0000256" key="1">
    <source>
        <dbReference type="ARBA" id="ARBA00022491"/>
    </source>
</evidence>
<keyword evidence="6" id="KW-0238">DNA-binding</keyword>
<dbReference type="Gene3D" id="2.10.109.10">
    <property type="entry name" value="Umud Fragment, subunit A"/>
    <property type="match status" value="1"/>
</dbReference>
<accession>A0A2M7D6C7</accession>
<gene>
    <name evidence="11" type="primary">lexA</name>
    <name evidence="11" type="ORF">COS30_01355</name>
</gene>
<keyword evidence="9" id="KW-0742">SOS response</keyword>
<keyword evidence="4" id="KW-0378">Hydrolase</keyword>
<evidence type="ECO:0000313" key="11">
    <source>
        <dbReference type="EMBL" id="PIV38575.1"/>
    </source>
</evidence>
<dbReference type="InterPro" id="IPR036390">
    <property type="entry name" value="WH_DNA-bd_sf"/>
</dbReference>
<keyword evidence="5" id="KW-0805">Transcription regulation</keyword>
<evidence type="ECO:0000256" key="2">
    <source>
        <dbReference type="ARBA" id="ARBA00022705"/>
    </source>
</evidence>
<protein>
    <submittedName>
        <fullName evidence="11">Repressor LexA</fullName>
    </submittedName>
</protein>
<dbReference type="InterPro" id="IPR036388">
    <property type="entry name" value="WH-like_DNA-bd_sf"/>
</dbReference>
<dbReference type="Gene3D" id="1.10.10.10">
    <property type="entry name" value="Winged helix-like DNA-binding domain superfamily/Winged helix DNA-binding domain"/>
    <property type="match status" value="1"/>
</dbReference>
<dbReference type="GO" id="GO:0006281">
    <property type="term" value="P:DNA repair"/>
    <property type="evidence" value="ECO:0007669"/>
    <property type="project" value="UniProtKB-KW"/>
</dbReference>
<reference evidence="12" key="1">
    <citation type="submission" date="2017-09" db="EMBL/GenBank/DDBJ databases">
        <title>Depth-based differentiation of microbial function through sediment-hosted aquifers and enrichment of novel symbionts in the deep terrestrial subsurface.</title>
        <authorList>
            <person name="Probst A.J."/>
            <person name="Ladd B."/>
            <person name="Jarett J.K."/>
            <person name="Geller-Mcgrath D.E."/>
            <person name="Sieber C.M.K."/>
            <person name="Emerson J.B."/>
            <person name="Anantharaman K."/>
            <person name="Thomas B.C."/>
            <person name="Malmstrom R."/>
            <person name="Stieglmeier M."/>
            <person name="Klingl A."/>
            <person name="Woyke T."/>
            <person name="Ryan C.M."/>
            <person name="Banfield J.F."/>
        </authorList>
    </citation>
    <scope>NUCLEOTIDE SEQUENCE [LARGE SCALE GENOMIC DNA]</scope>
</reference>
<dbReference type="Pfam" id="PF00717">
    <property type="entry name" value="Peptidase_S24"/>
    <property type="match status" value="1"/>
</dbReference>
<evidence type="ECO:0000256" key="6">
    <source>
        <dbReference type="ARBA" id="ARBA00023125"/>
    </source>
</evidence>
<dbReference type="SUPFAM" id="SSF51306">
    <property type="entry name" value="LexA/Signal peptidase"/>
    <property type="match status" value="1"/>
</dbReference>
<dbReference type="InterPro" id="IPR006200">
    <property type="entry name" value="LexA"/>
</dbReference>
<sequence>MDIQKAVAKIRKFYYERKRLPSYREIAKLLNFKSVNAAWRVVKKMIEQGYLDKDSQGKLIPQKLGHELKVLGTVEAGFPTLANQEEIDTISLDQYLLTRPEKNYMLKVIGLSMIEAGIAPDDLVIAEKDKEPRNGDVVIAEVDGLWTMKYFQKRNKDIVLIPANKDYPSIYPKHELKIGGVVVSVIRKYY</sequence>
<dbReference type="InterPro" id="IPR039418">
    <property type="entry name" value="LexA-like"/>
</dbReference>
<dbReference type="GO" id="GO:0006260">
    <property type="term" value="P:DNA replication"/>
    <property type="evidence" value="ECO:0007669"/>
    <property type="project" value="UniProtKB-KW"/>
</dbReference>
<evidence type="ECO:0000256" key="9">
    <source>
        <dbReference type="ARBA" id="ARBA00023236"/>
    </source>
</evidence>
<keyword evidence="2" id="KW-0235">DNA replication</keyword>
<dbReference type="GO" id="GO:0003677">
    <property type="term" value="F:DNA binding"/>
    <property type="evidence" value="ECO:0007669"/>
    <property type="project" value="UniProtKB-KW"/>
</dbReference>
<keyword evidence="7" id="KW-0804">Transcription</keyword>
<evidence type="ECO:0000256" key="8">
    <source>
        <dbReference type="ARBA" id="ARBA00023204"/>
    </source>
</evidence>
<dbReference type="SUPFAM" id="SSF46785">
    <property type="entry name" value="Winged helix' DNA-binding domain"/>
    <property type="match status" value="1"/>
</dbReference>
<evidence type="ECO:0000313" key="12">
    <source>
        <dbReference type="Proteomes" id="UP000229247"/>
    </source>
</evidence>
<dbReference type="GO" id="GO:0004252">
    <property type="term" value="F:serine-type endopeptidase activity"/>
    <property type="evidence" value="ECO:0007669"/>
    <property type="project" value="InterPro"/>
</dbReference>
<keyword evidence="1" id="KW-0678">Repressor</keyword>
<organism evidence="11 12">
    <name type="scientific">Candidatus Portnoybacteria bacterium CG02_land_8_20_14_3_00_45_8</name>
    <dbReference type="NCBI Taxonomy" id="1974807"/>
    <lineage>
        <taxon>Bacteria</taxon>
        <taxon>Candidatus Portnoyibacteriota</taxon>
    </lineage>
</organism>
<keyword evidence="3" id="KW-0227">DNA damage</keyword>
<dbReference type="GO" id="GO:0045892">
    <property type="term" value="P:negative regulation of DNA-templated transcription"/>
    <property type="evidence" value="ECO:0007669"/>
    <property type="project" value="InterPro"/>
</dbReference>
<dbReference type="PANTHER" id="PTHR33516:SF2">
    <property type="entry name" value="LEXA REPRESSOR-RELATED"/>
    <property type="match status" value="1"/>
</dbReference>
<evidence type="ECO:0000259" key="10">
    <source>
        <dbReference type="Pfam" id="PF00717"/>
    </source>
</evidence>
<comment type="caution">
    <text evidence="11">The sequence shown here is derived from an EMBL/GenBank/DDBJ whole genome shotgun (WGS) entry which is preliminary data.</text>
</comment>
<name>A0A2M7D6C7_9BACT</name>
<feature type="domain" description="Peptidase S24/S26A/S26B/S26C" evidence="10">
    <location>
        <begin position="70"/>
        <end position="183"/>
    </location>
</feature>
<proteinExistence type="predicted"/>
<evidence type="ECO:0000256" key="3">
    <source>
        <dbReference type="ARBA" id="ARBA00022763"/>
    </source>
</evidence>
<dbReference type="InterPro" id="IPR050077">
    <property type="entry name" value="LexA_repressor"/>
</dbReference>
<dbReference type="PANTHER" id="PTHR33516">
    <property type="entry name" value="LEXA REPRESSOR"/>
    <property type="match status" value="1"/>
</dbReference>
<dbReference type="InterPro" id="IPR036286">
    <property type="entry name" value="LexA/Signal_pep-like_sf"/>
</dbReference>
<dbReference type="CDD" id="cd06529">
    <property type="entry name" value="S24_LexA-like"/>
    <property type="match status" value="1"/>
</dbReference>
<dbReference type="AlphaFoldDB" id="A0A2M7D6C7"/>
<keyword evidence="8" id="KW-0234">DNA repair</keyword>
<dbReference type="InterPro" id="IPR015927">
    <property type="entry name" value="Peptidase_S24_S26A/B/C"/>
</dbReference>
<dbReference type="NCBIfam" id="TIGR00498">
    <property type="entry name" value="lexA"/>
    <property type="match status" value="1"/>
</dbReference>
<evidence type="ECO:0000256" key="5">
    <source>
        <dbReference type="ARBA" id="ARBA00023015"/>
    </source>
</evidence>
<dbReference type="EMBL" id="PEUE01000033">
    <property type="protein sequence ID" value="PIV38575.1"/>
    <property type="molecule type" value="Genomic_DNA"/>
</dbReference>
<evidence type="ECO:0000256" key="4">
    <source>
        <dbReference type="ARBA" id="ARBA00022801"/>
    </source>
</evidence>
<evidence type="ECO:0000256" key="7">
    <source>
        <dbReference type="ARBA" id="ARBA00023163"/>
    </source>
</evidence>
<dbReference type="Proteomes" id="UP000229247">
    <property type="component" value="Unassembled WGS sequence"/>
</dbReference>
<dbReference type="GO" id="GO:0009432">
    <property type="term" value="P:SOS response"/>
    <property type="evidence" value="ECO:0007669"/>
    <property type="project" value="UniProtKB-KW"/>
</dbReference>